<protein>
    <recommendedName>
        <fullName evidence="3">SKICH domain-containing protein</fullName>
    </recommendedName>
</protein>
<dbReference type="Proteomes" id="UP001369086">
    <property type="component" value="Unassembled WGS sequence"/>
</dbReference>
<keyword evidence="2" id="KW-1185">Reference proteome</keyword>
<accession>A0ABR0YG22</accession>
<reference evidence="1 2" key="1">
    <citation type="submission" date="2021-05" db="EMBL/GenBank/DDBJ databases">
        <authorList>
            <person name="Zahm M."/>
            <person name="Klopp C."/>
            <person name="Cabau C."/>
            <person name="Kuhl H."/>
            <person name="Suciu R."/>
            <person name="Ciorpac M."/>
            <person name="Holostenco D."/>
            <person name="Gessner J."/>
            <person name="Wuertz S."/>
            <person name="Hohne C."/>
            <person name="Stock M."/>
            <person name="Gislard M."/>
            <person name="Lluch J."/>
            <person name="Milhes M."/>
            <person name="Lampietro C."/>
            <person name="Lopez Roques C."/>
            <person name="Donnadieu C."/>
            <person name="Du K."/>
            <person name="Schartl M."/>
            <person name="Guiguen Y."/>
        </authorList>
    </citation>
    <scope>NUCLEOTIDE SEQUENCE [LARGE SCALE GENOMIC DNA]</scope>
    <source>
        <strain evidence="1">Hh-F2</strain>
        <tissue evidence="1">Blood</tissue>
    </source>
</reference>
<proteinExistence type="predicted"/>
<gene>
    <name evidence="1" type="ORF">HHUSO_G29522</name>
</gene>
<organism evidence="1 2">
    <name type="scientific">Huso huso</name>
    <name type="common">Beluga</name>
    <name type="synonym">Acipenser huso</name>
    <dbReference type="NCBI Taxonomy" id="61971"/>
    <lineage>
        <taxon>Eukaryota</taxon>
        <taxon>Metazoa</taxon>
        <taxon>Chordata</taxon>
        <taxon>Craniata</taxon>
        <taxon>Vertebrata</taxon>
        <taxon>Euteleostomi</taxon>
        <taxon>Actinopterygii</taxon>
        <taxon>Chondrostei</taxon>
        <taxon>Acipenseriformes</taxon>
        <taxon>Acipenseridae</taxon>
        <taxon>Huso</taxon>
    </lineage>
</organism>
<evidence type="ECO:0000313" key="2">
    <source>
        <dbReference type="Proteomes" id="UP001369086"/>
    </source>
</evidence>
<name>A0ABR0YG22_HUSHU</name>
<evidence type="ECO:0000313" key="1">
    <source>
        <dbReference type="EMBL" id="KAK6471597.1"/>
    </source>
</evidence>
<comment type="caution">
    <text evidence="1">The sequence shown here is derived from an EMBL/GenBank/DDBJ whole genome shotgun (WGS) entry which is preliminary data.</text>
</comment>
<evidence type="ECO:0008006" key="3">
    <source>
        <dbReference type="Google" id="ProtNLM"/>
    </source>
</evidence>
<dbReference type="EMBL" id="JAHFZB010000031">
    <property type="protein sequence ID" value="KAK6471597.1"/>
    <property type="molecule type" value="Genomic_DNA"/>
</dbReference>
<sequence>MSLCPDWVLSVVCHSIWRKDAPLSFRCKYRLQGTWTSVKENSFTSVMAEWITYYQNEDEVEGEEGEEGEGKGIVSGCSFQIKDVLSLDFKILAAFRIQPGSEF</sequence>